<dbReference type="InterPro" id="IPR011991">
    <property type="entry name" value="ArsR-like_HTH"/>
</dbReference>
<sequence>MTLVTVTSQPVGGEEMTPELLQTAAGMFGMLAATVRLHIVWLLAHGERDVGSLAEEVGATAQVVSQHLAKLRLAGLVHARREGRRQVYLVDDRHLVMMVREMVAHLQGDALQGGARGVSA</sequence>
<dbReference type="CDD" id="cd00090">
    <property type="entry name" value="HTH_ARSR"/>
    <property type="match status" value="1"/>
</dbReference>
<dbReference type="PROSITE" id="PS50987">
    <property type="entry name" value="HTH_ARSR_2"/>
    <property type="match status" value="1"/>
</dbReference>
<proteinExistence type="predicted"/>
<evidence type="ECO:0000313" key="6">
    <source>
        <dbReference type="Proteomes" id="UP000642748"/>
    </source>
</evidence>
<dbReference type="InterPro" id="IPR036388">
    <property type="entry name" value="WH-like_DNA-bd_sf"/>
</dbReference>
<organism evidence="5 6">
    <name type="scientific">Rugosimonospora africana</name>
    <dbReference type="NCBI Taxonomy" id="556532"/>
    <lineage>
        <taxon>Bacteria</taxon>
        <taxon>Bacillati</taxon>
        <taxon>Actinomycetota</taxon>
        <taxon>Actinomycetes</taxon>
        <taxon>Micromonosporales</taxon>
        <taxon>Micromonosporaceae</taxon>
        <taxon>Rugosimonospora</taxon>
    </lineage>
</organism>
<dbReference type="PANTHER" id="PTHR43132">
    <property type="entry name" value="ARSENICAL RESISTANCE OPERON REPRESSOR ARSR-RELATED"/>
    <property type="match status" value="1"/>
</dbReference>
<reference evidence="5" key="1">
    <citation type="submission" date="2021-01" db="EMBL/GenBank/DDBJ databases">
        <title>Whole genome shotgun sequence of Rugosimonospora africana NBRC 104875.</title>
        <authorList>
            <person name="Komaki H."/>
            <person name="Tamura T."/>
        </authorList>
    </citation>
    <scope>NUCLEOTIDE SEQUENCE</scope>
    <source>
        <strain evidence="5">NBRC 104875</strain>
    </source>
</reference>
<dbReference type="InterPro" id="IPR001845">
    <property type="entry name" value="HTH_ArsR_DNA-bd_dom"/>
</dbReference>
<keyword evidence="3" id="KW-0804">Transcription</keyword>
<dbReference type="Proteomes" id="UP000642748">
    <property type="component" value="Unassembled WGS sequence"/>
</dbReference>
<dbReference type="GO" id="GO:0003677">
    <property type="term" value="F:DNA binding"/>
    <property type="evidence" value="ECO:0007669"/>
    <property type="project" value="UniProtKB-KW"/>
</dbReference>
<name>A0A8J3VTR8_9ACTN</name>
<dbReference type="EMBL" id="BONZ01000061">
    <property type="protein sequence ID" value="GIH17966.1"/>
    <property type="molecule type" value="Genomic_DNA"/>
</dbReference>
<dbReference type="Gene3D" id="1.10.10.10">
    <property type="entry name" value="Winged helix-like DNA-binding domain superfamily/Winged helix DNA-binding domain"/>
    <property type="match status" value="1"/>
</dbReference>
<dbReference type="SUPFAM" id="SSF46785">
    <property type="entry name" value="Winged helix' DNA-binding domain"/>
    <property type="match status" value="1"/>
</dbReference>
<dbReference type="NCBIfam" id="NF033788">
    <property type="entry name" value="HTH_metalloreg"/>
    <property type="match status" value="1"/>
</dbReference>
<evidence type="ECO:0000259" key="4">
    <source>
        <dbReference type="PROSITE" id="PS50987"/>
    </source>
</evidence>
<keyword evidence="1" id="KW-0805">Transcription regulation</keyword>
<dbReference type="RefSeq" id="WP_239134058.1">
    <property type="nucleotide sequence ID" value="NZ_BONZ01000061.1"/>
</dbReference>
<gene>
    <name evidence="5" type="ORF">Raf01_61380</name>
</gene>
<dbReference type="SMART" id="SM00418">
    <property type="entry name" value="HTH_ARSR"/>
    <property type="match status" value="1"/>
</dbReference>
<evidence type="ECO:0000313" key="5">
    <source>
        <dbReference type="EMBL" id="GIH17966.1"/>
    </source>
</evidence>
<dbReference type="PRINTS" id="PR00778">
    <property type="entry name" value="HTHARSR"/>
</dbReference>
<evidence type="ECO:0000256" key="3">
    <source>
        <dbReference type="ARBA" id="ARBA00023163"/>
    </source>
</evidence>
<keyword evidence="2" id="KW-0238">DNA-binding</keyword>
<dbReference type="PANTHER" id="PTHR43132:SF8">
    <property type="entry name" value="HTH-TYPE TRANSCRIPTIONAL REGULATOR KMTR"/>
    <property type="match status" value="1"/>
</dbReference>
<keyword evidence="6" id="KW-1185">Reference proteome</keyword>
<dbReference type="InterPro" id="IPR051011">
    <property type="entry name" value="Metal_resp_trans_reg"/>
</dbReference>
<dbReference type="InterPro" id="IPR036390">
    <property type="entry name" value="WH_DNA-bd_sf"/>
</dbReference>
<protein>
    <submittedName>
        <fullName evidence="5">Transcriptional regulator</fullName>
    </submittedName>
</protein>
<comment type="caution">
    <text evidence="5">The sequence shown here is derived from an EMBL/GenBank/DDBJ whole genome shotgun (WGS) entry which is preliminary data.</text>
</comment>
<dbReference type="Pfam" id="PF01022">
    <property type="entry name" value="HTH_5"/>
    <property type="match status" value="1"/>
</dbReference>
<evidence type="ECO:0000256" key="1">
    <source>
        <dbReference type="ARBA" id="ARBA00023015"/>
    </source>
</evidence>
<dbReference type="AlphaFoldDB" id="A0A8J3VTR8"/>
<dbReference type="GO" id="GO:0003700">
    <property type="term" value="F:DNA-binding transcription factor activity"/>
    <property type="evidence" value="ECO:0007669"/>
    <property type="project" value="InterPro"/>
</dbReference>
<feature type="domain" description="HTH arsR-type" evidence="4">
    <location>
        <begin position="16"/>
        <end position="110"/>
    </location>
</feature>
<evidence type="ECO:0000256" key="2">
    <source>
        <dbReference type="ARBA" id="ARBA00023125"/>
    </source>
</evidence>
<accession>A0A8J3VTR8</accession>